<dbReference type="EMBL" id="FOFR01000015">
    <property type="protein sequence ID" value="SER76552.1"/>
    <property type="molecule type" value="Genomic_DNA"/>
</dbReference>
<dbReference type="AlphaFoldDB" id="A0A1H9RUS6"/>
<name>A0A1H9RUS6_9PSEU</name>
<proteinExistence type="predicted"/>
<evidence type="ECO:0000313" key="2">
    <source>
        <dbReference type="EMBL" id="SER76552.1"/>
    </source>
</evidence>
<sequence length="55" mass="6038">MSVRSFEAVSGRRTDRWLHRSTAGLLIGLGWAQTRDDGRADDQEWPVSPSAIPAG</sequence>
<gene>
    <name evidence="2" type="ORF">SAMN05216188_11574</name>
</gene>
<keyword evidence="3" id="KW-1185">Reference proteome</keyword>
<accession>A0A1H9RUS6</accession>
<protein>
    <submittedName>
        <fullName evidence="2">Uncharacterized protein</fullName>
    </submittedName>
</protein>
<dbReference type="RefSeq" id="WP_177221392.1">
    <property type="nucleotide sequence ID" value="NZ_FOFR01000015.1"/>
</dbReference>
<dbReference type="Proteomes" id="UP000199352">
    <property type="component" value="Unassembled WGS sequence"/>
</dbReference>
<evidence type="ECO:0000256" key="1">
    <source>
        <dbReference type="SAM" id="MobiDB-lite"/>
    </source>
</evidence>
<evidence type="ECO:0000313" key="3">
    <source>
        <dbReference type="Proteomes" id="UP000199352"/>
    </source>
</evidence>
<organism evidence="2 3">
    <name type="scientific">Lentzea xinjiangensis</name>
    <dbReference type="NCBI Taxonomy" id="402600"/>
    <lineage>
        <taxon>Bacteria</taxon>
        <taxon>Bacillati</taxon>
        <taxon>Actinomycetota</taxon>
        <taxon>Actinomycetes</taxon>
        <taxon>Pseudonocardiales</taxon>
        <taxon>Pseudonocardiaceae</taxon>
        <taxon>Lentzea</taxon>
    </lineage>
</organism>
<feature type="region of interest" description="Disordered" evidence="1">
    <location>
        <begin position="36"/>
        <end position="55"/>
    </location>
</feature>
<reference evidence="3" key="1">
    <citation type="submission" date="2016-10" db="EMBL/GenBank/DDBJ databases">
        <authorList>
            <person name="Varghese N."/>
            <person name="Submissions S."/>
        </authorList>
    </citation>
    <scope>NUCLEOTIDE SEQUENCE [LARGE SCALE GENOMIC DNA]</scope>
    <source>
        <strain evidence="3">CGMCC 4.3525</strain>
    </source>
</reference>